<protein>
    <submittedName>
        <fullName evidence="6">Phage integrase family site specific recombinase</fullName>
    </submittedName>
</protein>
<evidence type="ECO:0000256" key="3">
    <source>
        <dbReference type="ARBA" id="ARBA00023125"/>
    </source>
</evidence>
<evidence type="ECO:0000256" key="2">
    <source>
        <dbReference type="ARBA" id="ARBA00022908"/>
    </source>
</evidence>
<evidence type="ECO:0000313" key="7">
    <source>
        <dbReference type="Proteomes" id="UP000387223"/>
    </source>
</evidence>
<accession>A0A5M3Q518</accession>
<dbReference type="PANTHER" id="PTHR30349">
    <property type="entry name" value="PHAGE INTEGRASE-RELATED"/>
    <property type="match status" value="1"/>
</dbReference>
<dbReference type="InterPro" id="IPR002104">
    <property type="entry name" value="Integrase_catalytic"/>
</dbReference>
<feature type="domain" description="Tyr recombinase" evidence="5">
    <location>
        <begin position="193"/>
        <end position="415"/>
    </location>
</feature>
<evidence type="ECO:0000256" key="4">
    <source>
        <dbReference type="ARBA" id="ARBA00023172"/>
    </source>
</evidence>
<dbReference type="SUPFAM" id="SSF56349">
    <property type="entry name" value="DNA breaking-rejoining enzymes"/>
    <property type="match status" value="1"/>
</dbReference>
<evidence type="ECO:0000313" key="6">
    <source>
        <dbReference type="EMBL" id="GBO90205.1"/>
    </source>
</evidence>
<organism evidence="6 7">
    <name type="scientific">Marinobacter salsuginis</name>
    <dbReference type="NCBI Taxonomy" id="418719"/>
    <lineage>
        <taxon>Bacteria</taxon>
        <taxon>Pseudomonadati</taxon>
        <taxon>Pseudomonadota</taxon>
        <taxon>Gammaproteobacteria</taxon>
        <taxon>Pseudomonadales</taxon>
        <taxon>Marinobacteraceae</taxon>
        <taxon>Marinobacter</taxon>
    </lineage>
</organism>
<dbReference type="GO" id="GO:0015074">
    <property type="term" value="P:DNA integration"/>
    <property type="evidence" value="ECO:0007669"/>
    <property type="project" value="UniProtKB-KW"/>
</dbReference>
<keyword evidence="3" id="KW-0238">DNA-binding</keyword>
<dbReference type="Gene3D" id="1.10.150.130">
    <property type="match status" value="1"/>
</dbReference>
<keyword evidence="4" id="KW-0233">DNA recombination</keyword>
<dbReference type="AlphaFoldDB" id="A0A5M3Q518"/>
<dbReference type="GO" id="GO:0006310">
    <property type="term" value="P:DNA recombination"/>
    <property type="evidence" value="ECO:0007669"/>
    <property type="project" value="UniProtKB-KW"/>
</dbReference>
<evidence type="ECO:0000259" key="5">
    <source>
        <dbReference type="PROSITE" id="PS51898"/>
    </source>
</evidence>
<keyword evidence="2" id="KW-0229">DNA integration</keyword>
<dbReference type="Gene3D" id="1.10.443.10">
    <property type="entry name" value="Intergrase catalytic core"/>
    <property type="match status" value="1"/>
</dbReference>
<comment type="caution">
    <text evidence="6">The sequence shown here is derived from an EMBL/GenBank/DDBJ whole genome shotgun (WGS) entry which is preliminary data.</text>
</comment>
<dbReference type="Proteomes" id="UP000387223">
    <property type="component" value="Unassembled WGS sequence"/>
</dbReference>
<dbReference type="InterPro" id="IPR013762">
    <property type="entry name" value="Integrase-like_cat_sf"/>
</dbReference>
<dbReference type="InterPro" id="IPR050090">
    <property type="entry name" value="Tyrosine_recombinase_XerCD"/>
</dbReference>
<dbReference type="EMBL" id="BGZI01000035">
    <property type="protein sequence ID" value="GBO90205.1"/>
    <property type="molecule type" value="Genomic_DNA"/>
</dbReference>
<comment type="subcellular location">
    <subcellularLocation>
        <location evidence="1">Cytoplasm</location>
    </subcellularLocation>
</comment>
<evidence type="ECO:0000256" key="1">
    <source>
        <dbReference type="ARBA" id="ARBA00004496"/>
    </source>
</evidence>
<name>A0A5M3Q518_9GAMM</name>
<dbReference type="InterPro" id="IPR010998">
    <property type="entry name" value="Integrase_recombinase_N"/>
</dbReference>
<dbReference type="PROSITE" id="PS51898">
    <property type="entry name" value="TYR_RECOMBINASE"/>
    <property type="match status" value="1"/>
</dbReference>
<reference evidence="6 7" key="1">
    <citation type="journal article" date="2019" name="J. Gen. Appl. Microbiol.">
        <title>Aerobic degradation of cis-dichloroethene by the marine bacterium Marinobacter salsuginis strain 5N-3.</title>
        <authorList>
            <person name="Inoue Y."/>
            <person name="Fukunaga Y."/>
            <person name="Katsumata H."/>
            <person name="Ohji S."/>
            <person name="Hosoyama A."/>
            <person name="Mori K."/>
            <person name="Ando K."/>
        </authorList>
    </citation>
    <scope>NUCLEOTIDE SEQUENCE [LARGE SCALE GENOMIC DNA]</scope>
    <source>
        <strain evidence="6 7">NBRC 109114</strain>
    </source>
</reference>
<proteinExistence type="predicted"/>
<dbReference type="GO" id="GO:0003677">
    <property type="term" value="F:DNA binding"/>
    <property type="evidence" value="ECO:0007669"/>
    <property type="project" value="UniProtKB-KW"/>
</dbReference>
<dbReference type="PANTHER" id="PTHR30349:SF77">
    <property type="entry name" value="TYROSINE RECOMBINASE XERC"/>
    <property type="match status" value="1"/>
</dbReference>
<sequence>MTSNPPHLLHPLFDTARNLIDRNCELADYPSLTGFLDSCPNGAIEDWEKAARFLIDYSASSGTYSRFRGEIQRFLLFLWREQGRSLQSCNEEDINAYMRFLKSPPSHWVAGNPANAFKTQDGVRVNRAQWRPFFSSGVAGMRQATLDAATRALSVFFRTMVARGYLDRSPMANARRSEQKASRTRLEDEDADVLAPRFTDEQWKYIKETLLLAAEEDDKYERHLFIVITMKSLYLRVSELAPQTNELTNETYYPTMGAFRQRVVGGVRYWHLKVLGKGNKVRYIPLPSGYLWYLKRFRRWRALPPLPERGEQVPMIPRRHGGGQIGKRAIENLVKEAFLLAADRLEKNGQMEEAREMHQICDRTHYLRHTGASMDIEAGRPIRHVSEDLGHSSVAFTEAIYVSASSTARYKTGLGRQI</sequence>
<dbReference type="InterPro" id="IPR011010">
    <property type="entry name" value="DNA_brk_join_enz"/>
</dbReference>
<gene>
    <name evidence="6" type="ORF">MSSD14B_38730</name>
</gene>
<dbReference type="RefSeq" id="WP_136630365.1">
    <property type="nucleotide sequence ID" value="NZ_BGZI01000035.1"/>
</dbReference>
<dbReference type="GO" id="GO:0005737">
    <property type="term" value="C:cytoplasm"/>
    <property type="evidence" value="ECO:0007669"/>
    <property type="project" value="UniProtKB-SubCell"/>
</dbReference>
<dbReference type="CDD" id="cd00397">
    <property type="entry name" value="DNA_BRE_C"/>
    <property type="match status" value="1"/>
</dbReference>